<dbReference type="CDD" id="cd04590">
    <property type="entry name" value="CBS_pair_CorC_HlyC_assoc"/>
    <property type="match status" value="1"/>
</dbReference>
<evidence type="ECO:0000259" key="14">
    <source>
        <dbReference type="PROSITE" id="PS51371"/>
    </source>
</evidence>
<keyword evidence="3" id="KW-1003">Cell membrane</keyword>
<evidence type="ECO:0000256" key="1">
    <source>
        <dbReference type="ARBA" id="ARBA00004651"/>
    </source>
</evidence>
<feature type="domain" description="CBS" evidence="14">
    <location>
        <begin position="275"/>
        <end position="331"/>
    </location>
</feature>
<dbReference type="PROSITE" id="PS51846">
    <property type="entry name" value="CNNM"/>
    <property type="match status" value="1"/>
</dbReference>
<dbReference type="InterPro" id="IPR002550">
    <property type="entry name" value="CNNM"/>
</dbReference>
<dbReference type="KEGG" id="woc:BA177_10700"/>
<evidence type="ECO:0000256" key="8">
    <source>
        <dbReference type="ARBA" id="ARBA00023136"/>
    </source>
</evidence>
<evidence type="ECO:0000259" key="15">
    <source>
        <dbReference type="PROSITE" id="PS51846"/>
    </source>
</evidence>
<evidence type="ECO:0000256" key="9">
    <source>
        <dbReference type="ARBA" id="ARBA00037273"/>
    </source>
</evidence>
<keyword evidence="8 12" id="KW-0472">Membrane</keyword>
<dbReference type="Gene3D" id="3.10.580.10">
    <property type="entry name" value="CBS-domain"/>
    <property type="match status" value="1"/>
</dbReference>
<protein>
    <recommendedName>
        <fullName evidence="10">Magnesium and cobalt efflux protein CorC</fullName>
    </recommendedName>
</protein>
<dbReference type="STRING" id="1548547.BA177_10700"/>
<dbReference type="OrthoDB" id="9797674at2"/>
<comment type="similarity">
    <text evidence="2">Belongs to the UPF0053 family.</text>
</comment>
<evidence type="ECO:0000313" key="17">
    <source>
        <dbReference type="Proteomes" id="UP000092695"/>
    </source>
</evidence>
<dbReference type="Proteomes" id="UP000092695">
    <property type="component" value="Chromosome"/>
</dbReference>
<feature type="domain" description="CNNM transmembrane" evidence="15">
    <location>
        <begin position="3"/>
        <end position="199"/>
    </location>
</feature>
<dbReference type="Gene3D" id="3.30.465.10">
    <property type="match status" value="1"/>
</dbReference>
<dbReference type="FunFam" id="3.10.580.10:FF:000002">
    <property type="entry name" value="Magnesium/cobalt efflux protein CorC"/>
    <property type="match status" value="1"/>
</dbReference>
<dbReference type="NCBIfam" id="NF008604">
    <property type="entry name" value="PRK11573.1"/>
    <property type="match status" value="1"/>
</dbReference>
<evidence type="ECO:0000256" key="12">
    <source>
        <dbReference type="PROSITE-ProRule" id="PRU01193"/>
    </source>
</evidence>
<reference evidence="16 17" key="1">
    <citation type="submission" date="2016-06" db="EMBL/GenBank/DDBJ databases">
        <title>Complete genome sequence of a deep-branching marine Gamma Proteobacterium Woeseia oceani type strain XK5.</title>
        <authorList>
            <person name="Mu D."/>
            <person name="Du Z."/>
        </authorList>
    </citation>
    <scope>NUCLEOTIDE SEQUENCE [LARGE SCALE GENOMIC DNA]</scope>
    <source>
        <strain evidence="16 17">XK5</strain>
    </source>
</reference>
<dbReference type="SMART" id="SM01091">
    <property type="entry name" value="CorC_HlyC"/>
    <property type="match status" value="1"/>
</dbReference>
<proteinExistence type="inferred from homology"/>
<evidence type="ECO:0000256" key="11">
    <source>
        <dbReference type="PROSITE-ProRule" id="PRU00703"/>
    </source>
</evidence>
<evidence type="ECO:0000256" key="5">
    <source>
        <dbReference type="ARBA" id="ARBA00022737"/>
    </source>
</evidence>
<name>A0A193LGL5_9GAMM</name>
<evidence type="ECO:0000256" key="3">
    <source>
        <dbReference type="ARBA" id="ARBA00022475"/>
    </source>
</evidence>
<dbReference type="EMBL" id="CP016268">
    <property type="protein sequence ID" value="ANO51606.1"/>
    <property type="molecule type" value="Genomic_DNA"/>
</dbReference>
<keyword evidence="4 12" id="KW-0812">Transmembrane</keyword>
<dbReference type="InterPro" id="IPR036318">
    <property type="entry name" value="FAD-bd_PCMH-like_sf"/>
</dbReference>
<dbReference type="InterPro" id="IPR016169">
    <property type="entry name" value="FAD-bd_PCMH_sub2"/>
</dbReference>
<gene>
    <name evidence="16" type="ORF">BA177_10700</name>
</gene>
<dbReference type="InterPro" id="IPR044751">
    <property type="entry name" value="Ion_transp-like_CBS"/>
</dbReference>
<keyword evidence="17" id="KW-1185">Reference proteome</keyword>
<comment type="function">
    <text evidence="9">Plays a role in the transport of magnesium and cobalt ions.</text>
</comment>
<dbReference type="PANTHER" id="PTHR22777">
    <property type="entry name" value="HEMOLYSIN-RELATED"/>
    <property type="match status" value="1"/>
</dbReference>
<feature type="transmembrane region" description="Helical" evidence="13">
    <location>
        <begin position="94"/>
        <end position="113"/>
    </location>
</feature>
<dbReference type="SUPFAM" id="SSF56176">
    <property type="entry name" value="FAD-binding/transporter-associated domain-like"/>
    <property type="match status" value="1"/>
</dbReference>
<dbReference type="AlphaFoldDB" id="A0A193LGL5"/>
<dbReference type="PROSITE" id="PS51371">
    <property type="entry name" value="CBS"/>
    <property type="match status" value="2"/>
</dbReference>
<feature type="transmembrane region" description="Helical" evidence="13">
    <location>
        <begin position="63"/>
        <end position="87"/>
    </location>
</feature>
<evidence type="ECO:0000256" key="2">
    <source>
        <dbReference type="ARBA" id="ARBA00006337"/>
    </source>
</evidence>
<dbReference type="RefSeq" id="WP_068616113.1">
    <property type="nucleotide sequence ID" value="NZ_CP016268.1"/>
</dbReference>
<feature type="transmembrane region" description="Helical" evidence="13">
    <location>
        <begin position="133"/>
        <end position="158"/>
    </location>
</feature>
<dbReference type="GO" id="GO:0050660">
    <property type="term" value="F:flavin adenine dinucleotide binding"/>
    <property type="evidence" value="ECO:0007669"/>
    <property type="project" value="InterPro"/>
</dbReference>
<organism evidence="16 17">
    <name type="scientific">Woeseia oceani</name>
    <dbReference type="NCBI Taxonomy" id="1548547"/>
    <lineage>
        <taxon>Bacteria</taxon>
        <taxon>Pseudomonadati</taxon>
        <taxon>Pseudomonadota</taxon>
        <taxon>Gammaproteobacteria</taxon>
        <taxon>Woeseiales</taxon>
        <taxon>Woeseiaceae</taxon>
        <taxon>Woeseia</taxon>
    </lineage>
</organism>
<evidence type="ECO:0000256" key="6">
    <source>
        <dbReference type="ARBA" id="ARBA00022989"/>
    </source>
</evidence>
<dbReference type="Pfam" id="PF00571">
    <property type="entry name" value="CBS"/>
    <property type="match status" value="2"/>
</dbReference>
<keyword evidence="5" id="KW-0677">Repeat</keyword>
<keyword evidence="6 12" id="KW-1133">Transmembrane helix</keyword>
<evidence type="ECO:0000313" key="16">
    <source>
        <dbReference type="EMBL" id="ANO51606.1"/>
    </source>
</evidence>
<keyword evidence="7 11" id="KW-0129">CBS domain</keyword>
<evidence type="ECO:0000256" key="7">
    <source>
        <dbReference type="ARBA" id="ARBA00023122"/>
    </source>
</evidence>
<comment type="subcellular location">
    <subcellularLocation>
        <location evidence="1">Cell membrane</location>
        <topology evidence="1">Multi-pass membrane protein</topology>
    </subcellularLocation>
</comment>
<dbReference type="GO" id="GO:0005886">
    <property type="term" value="C:plasma membrane"/>
    <property type="evidence" value="ECO:0007669"/>
    <property type="project" value="UniProtKB-SubCell"/>
</dbReference>
<feature type="domain" description="CBS" evidence="14">
    <location>
        <begin position="209"/>
        <end position="272"/>
    </location>
</feature>
<dbReference type="InterPro" id="IPR046342">
    <property type="entry name" value="CBS_dom_sf"/>
</dbReference>
<accession>A0A193LGL5</accession>
<dbReference type="Pfam" id="PF01595">
    <property type="entry name" value="CNNM"/>
    <property type="match status" value="1"/>
</dbReference>
<sequence>MSNDVPLGGLIGLLILLLLLSAFFSGSETALMSLNRYRMRHKARGGHRGAVLAERLLARPDRLIGLILLGNNLVNFTAVALVTLIALRIGGEPAVAIGTVLLTIVVLIFSEAAPKTLAALHPERIAYPASFVYYPLLMITYPFVWLVNVASNALLWLLGVRDSDSKMNSLTSEELRTVVFEAGSLISRKYRNMLINILDLEKVSVDDVMVPHNEIVGIDLDDDLDEITAALSNSEHTRMPVYRDDIDNVIGLLHLRRLAGLLKKPSFSKDDIEAAVVEPYFVPEGTPLSTQLVQFQKSKQRFALVVDEYGDIQGIVTLEDILEEIVGEFTTDPASGTDEHIVRETATSFLVSGAANIRDMNRVMDWNLPTDGPKTLNGLILEYLETIPEKGTGLKIQGYPIEIVHSDDNRVQTARIHARRSSDQPSATN</sequence>
<dbReference type="InterPro" id="IPR005170">
    <property type="entry name" value="Transptr-assoc_dom"/>
</dbReference>
<evidence type="ECO:0000256" key="13">
    <source>
        <dbReference type="SAM" id="Phobius"/>
    </source>
</evidence>
<dbReference type="Pfam" id="PF03471">
    <property type="entry name" value="CorC_HlyC"/>
    <property type="match status" value="1"/>
</dbReference>
<evidence type="ECO:0000256" key="10">
    <source>
        <dbReference type="ARBA" id="ARBA00040729"/>
    </source>
</evidence>
<dbReference type="InterPro" id="IPR000644">
    <property type="entry name" value="CBS_dom"/>
</dbReference>
<evidence type="ECO:0000256" key="4">
    <source>
        <dbReference type="ARBA" id="ARBA00022692"/>
    </source>
</evidence>
<dbReference type="PANTHER" id="PTHR22777:SF32">
    <property type="entry name" value="UPF0053 INNER MEMBRANE PROTEIN YFJD"/>
    <property type="match status" value="1"/>
</dbReference>
<dbReference type="SUPFAM" id="SSF54631">
    <property type="entry name" value="CBS-domain pair"/>
    <property type="match status" value="1"/>
</dbReference>